<name>A0A2M7TU25_9BACT</name>
<organism evidence="2 3">
    <name type="scientific">Candidatus Shapirobacteria bacterium CG_4_10_14_0_2_um_filter_40_12</name>
    <dbReference type="NCBI Taxonomy" id="1974871"/>
    <lineage>
        <taxon>Bacteria</taxon>
        <taxon>Candidatus Shapironibacteriota</taxon>
    </lineage>
</organism>
<reference evidence="3" key="1">
    <citation type="submission" date="2017-09" db="EMBL/GenBank/DDBJ databases">
        <title>Depth-based differentiation of microbial function through sediment-hosted aquifers and enrichment of novel symbionts in the deep terrestrial subsurface.</title>
        <authorList>
            <person name="Probst A.J."/>
            <person name="Ladd B."/>
            <person name="Jarett J.K."/>
            <person name="Geller-Mcgrath D.E."/>
            <person name="Sieber C.M.K."/>
            <person name="Emerson J.B."/>
            <person name="Anantharaman K."/>
            <person name="Thomas B.C."/>
            <person name="Malmstrom R."/>
            <person name="Stieglmeier M."/>
            <person name="Klingl A."/>
            <person name="Woyke T."/>
            <person name="Ryan C.M."/>
            <person name="Banfield J.F."/>
        </authorList>
    </citation>
    <scope>NUCLEOTIDE SEQUENCE [LARGE SCALE GENOMIC DNA]</scope>
</reference>
<evidence type="ECO:0000259" key="1">
    <source>
        <dbReference type="Pfam" id="PF13612"/>
    </source>
</evidence>
<comment type="caution">
    <text evidence="2">The sequence shown here is derived from an EMBL/GenBank/DDBJ whole genome shotgun (WGS) entry which is preliminary data.</text>
</comment>
<accession>A0A2M7TU25</accession>
<dbReference type="NCBIfam" id="NF033520">
    <property type="entry name" value="transpos_IS982"/>
    <property type="match status" value="1"/>
</dbReference>
<dbReference type="AlphaFoldDB" id="A0A2M7TU25"/>
<dbReference type="InterPro" id="IPR025668">
    <property type="entry name" value="Tnp_DDE_dom"/>
</dbReference>
<feature type="domain" description="Transposase DDE" evidence="1">
    <location>
        <begin position="100"/>
        <end position="242"/>
    </location>
</feature>
<evidence type="ECO:0000313" key="2">
    <source>
        <dbReference type="EMBL" id="PIZ61302.1"/>
    </source>
</evidence>
<dbReference type="Proteomes" id="UP000229336">
    <property type="component" value="Unassembled WGS sequence"/>
</dbReference>
<gene>
    <name evidence="2" type="ORF">COY20_00575</name>
</gene>
<proteinExistence type="predicted"/>
<evidence type="ECO:0000313" key="3">
    <source>
        <dbReference type="Proteomes" id="UP000229336"/>
    </source>
</evidence>
<dbReference type="Pfam" id="PF13612">
    <property type="entry name" value="DDE_Tnp_1_3"/>
    <property type="match status" value="1"/>
</dbReference>
<dbReference type="EMBL" id="PFNX01000013">
    <property type="protein sequence ID" value="PIZ61302.1"/>
    <property type="molecule type" value="Genomic_DNA"/>
</dbReference>
<protein>
    <recommendedName>
        <fullName evidence="1">Transposase DDE domain-containing protein</fullName>
    </recommendedName>
</protein>
<sequence length="271" mass="31365">MLSSKSNFITDLFVVIDDLLPKEEVGKGRPKLMQNSELITALIWNSLTVHSKTIVDLHKWLLLYHQNDFKKIPHYSAFERQCLNTIPLLIFTIRTLLLDKTSIRFMDSTMLEVCKLQRADDHKVCKGLAKFGKNWQGWHFGFKLHASIDAAGRFCGLAISPADTHDSRAEPYLLNKHTKLAVGDTTYGGKAMNDYIFEQYGTIVIAPPHPKQNKKLMTKWQQFFLNMRSKIEASFDYLKNHLGLVSSFPRSPRGYLFHWLRIILGYQMRIF</sequence>